<reference evidence="2 3" key="1">
    <citation type="submission" date="2023-01" db="EMBL/GenBank/DDBJ databases">
        <title>Analysis of 21 Apiospora genomes using comparative genomics revels a genus with tremendous synthesis potential of carbohydrate active enzymes and secondary metabolites.</title>
        <authorList>
            <person name="Sorensen T."/>
        </authorList>
    </citation>
    <scope>NUCLEOTIDE SEQUENCE [LARGE SCALE GENOMIC DNA]</scope>
    <source>
        <strain evidence="2 3">CBS 135458</strain>
    </source>
</reference>
<proteinExistence type="predicted"/>
<dbReference type="EMBL" id="JAQQWL010000016">
    <property type="protein sequence ID" value="KAK8038221.1"/>
    <property type="molecule type" value="Genomic_DNA"/>
</dbReference>
<feature type="compositionally biased region" description="Low complexity" evidence="1">
    <location>
        <begin position="88"/>
        <end position="118"/>
    </location>
</feature>
<evidence type="ECO:0000313" key="2">
    <source>
        <dbReference type="EMBL" id="KAK8038221.1"/>
    </source>
</evidence>
<organism evidence="2 3">
    <name type="scientific">Apiospora phragmitis</name>
    <dbReference type="NCBI Taxonomy" id="2905665"/>
    <lineage>
        <taxon>Eukaryota</taxon>
        <taxon>Fungi</taxon>
        <taxon>Dikarya</taxon>
        <taxon>Ascomycota</taxon>
        <taxon>Pezizomycotina</taxon>
        <taxon>Sordariomycetes</taxon>
        <taxon>Xylariomycetidae</taxon>
        <taxon>Amphisphaeriales</taxon>
        <taxon>Apiosporaceae</taxon>
        <taxon>Apiospora</taxon>
    </lineage>
</organism>
<gene>
    <name evidence="2" type="ORF">PG994_014988</name>
</gene>
<accession>A0ABR1SV62</accession>
<comment type="caution">
    <text evidence="2">The sequence shown here is derived from an EMBL/GenBank/DDBJ whole genome shotgun (WGS) entry which is preliminary data.</text>
</comment>
<dbReference type="GeneID" id="92099460"/>
<name>A0ABR1SV62_9PEZI</name>
<keyword evidence="3" id="KW-1185">Reference proteome</keyword>
<feature type="compositionally biased region" description="Low complexity" evidence="1">
    <location>
        <begin position="171"/>
        <end position="181"/>
    </location>
</feature>
<evidence type="ECO:0000313" key="3">
    <source>
        <dbReference type="Proteomes" id="UP001480595"/>
    </source>
</evidence>
<feature type="region of interest" description="Disordered" evidence="1">
    <location>
        <begin position="1"/>
        <end position="187"/>
    </location>
</feature>
<dbReference type="Proteomes" id="UP001480595">
    <property type="component" value="Unassembled WGS sequence"/>
</dbReference>
<protein>
    <submittedName>
        <fullName evidence="2">Uncharacterized protein</fullName>
    </submittedName>
</protein>
<evidence type="ECO:0000256" key="1">
    <source>
        <dbReference type="SAM" id="MobiDB-lite"/>
    </source>
</evidence>
<dbReference type="RefSeq" id="XP_066708073.1">
    <property type="nucleotide sequence ID" value="XM_066866397.1"/>
</dbReference>
<feature type="compositionally biased region" description="Polar residues" evidence="1">
    <location>
        <begin position="20"/>
        <end position="42"/>
    </location>
</feature>
<feature type="compositionally biased region" description="Polar residues" evidence="1">
    <location>
        <begin position="1"/>
        <end position="11"/>
    </location>
</feature>
<sequence>MSRAPSNTPSHAPSHVPSHAPSQAPSRTPSRAPSQSPASLAETSAPPRSPAYKAPYMTTIAEDAGSIDPSPCPSTIVPASRGLHLKTHAPIADDAAAPSRAPSRAPSHAPAASSSSRAGGTRVPSLAPSMPPNSTIARSQAPHAAATSRYWPGSVANSSSRGGIPALLETPSAAPSASAAPTHRSAQSIVPTAALYDDDDMAIPTTIAPAGGTTFPKSAMAKNKGKSVSYAVDPDEVGAAPTMIPTASGVPLPSRWTSEVDIKAATRQVNYAKLGEEERRLQDKWAKKKADEFAPCPANYAWMRHETRYRCVGSAHFMSDLMLAQGEPGLYYTCVPKSKRKQYLPNWNEDRSPENIGGQLSHWDGISAIKSGFIQRGVE</sequence>